<proteinExistence type="predicted"/>
<gene>
    <name evidence="1" type="ORF">PR048_008916</name>
</gene>
<reference evidence="1 2" key="1">
    <citation type="submission" date="2023-02" db="EMBL/GenBank/DDBJ databases">
        <title>LHISI_Scaffold_Assembly.</title>
        <authorList>
            <person name="Stuart O.P."/>
            <person name="Cleave R."/>
            <person name="Magrath M.J.L."/>
            <person name="Mikheyev A.S."/>
        </authorList>
    </citation>
    <scope>NUCLEOTIDE SEQUENCE [LARGE SCALE GENOMIC DNA]</scope>
    <source>
        <strain evidence="1">Daus_M_001</strain>
        <tissue evidence="1">Leg muscle</tissue>
    </source>
</reference>
<keyword evidence="2" id="KW-1185">Reference proteome</keyword>
<comment type="caution">
    <text evidence="1">The sequence shown here is derived from an EMBL/GenBank/DDBJ whole genome shotgun (WGS) entry which is preliminary data.</text>
</comment>
<sequence>MSISKKKTVTSAAVEYSKQLEEDETTVLKCQSKFVVKHSKQIVDLLKILEGSSYPFAHKLHSKLSDLKTCFKLGKSVFKLSSLVGAEPAKLFLKNVGRLYDPRNIIAKGPEVDALDVEARVKTLPFLSSLSLHQMLEGYATRQAVINAGGGEVDVLAILLSLKNDFQEYSCCAVKCVNTGS</sequence>
<dbReference type="EMBL" id="JARBHB010000003">
    <property type="protein sequence ID" value="KAJ8889417.1"/>
    <property type="molecule type" value="Genomic_DNA"/>
</dbReference>
<name>A0ABQ9HYU0_9NEOP</name>
<evidence type="ECO:0000313" key="1">
    <source>
        <dbReference type="EMBL" id="KAJ8889417.1"/>
    </source>
</evidence>
<dbReference type="Proteomes" id="UP001159363">
    <property type="component" value="Chromosome 3"/>
</dbReference>
<accession>A0ABQ9HYU0</accession>
<organism evidence="1 2">
    <name type="scientific">Dryococelus australis</name>
    <dbReference type="NCBI Taxonomy" id="614101"/>
    <lineage>
        <taxon>Eukaryota</taxon>
        <taxon>Metazoa</taxon>
        <taxon>Ecdysozoa</taxon>
        <taxon>Arthropoda</taxon>
        <taxon>Hexapoda</taxon>
        <taxon>Insecta</taxon>
        <taxon>Pterygota</taxon>
        <taxon>Neoptera</taxon>
        <taxon>Polyneoptera</taxon>
        <taxon>Phasmatodea</taxon>
        <taxon>Verophasmatodea</taxon>
        <taxon>Anareolatae</taxon>
        <taxon>Phasmatidae</taxon>
        <taxon>Eurycanthinae</taxon>
        <taxon>Dryococelus</taxon>
    </lineage>
</organism>
<protein>
    <submittedName>
        <fullName evidence="1">Uncharacterized protein</fullName>
    </submittedName>
</protein>
<evidence type="ECO:0000313" key="2">
    <source>
        <dbReference type="Proteomes" id="UP001159363"/>
    </source>
</evidence>